<comment type="caution">
    <text evidence="1">The sequence shown here is derived from an EMBL/GenBank/DDBJ whole genome shotgun (WGS) entry which is preliminary data.</text>
</comment>
<sequence>MEMLEVKAPETFTTFIPAVQVDTTMEDIPYMGPGKMALEQNFSCILLFKNIFDIAPQTLRNVMAISSGNSLFIASSLLSDPHSPPARRKISHVMGNIGRPGTVLLVPPVEPRMMVPGIERWPFMNFRDWDGIGRDSFAESSLHLWFTGSTQEVSIGYSGAQDKELYMVESVVSLHGKGEWVADLDILSALQSSSIVHRQRRSIPPSLKWQVALRGGLTDDGRRSTMVCQESHDSQYRHQNLPLATIETWWELLEKSSDDCVFLAAGNWQARLAAMIICLAQGRRVSVVSNPVCWDCVADSKRTISELKDPVVYIY</sequence>
<dbReference type="EMBL" id="JBAWTH010000163">
    <property type="protein sequence ID" value="KAL2274220.1"/>
    <property type="molecule type" value="Genomic_DNA"/>
</dbReference>
<proteinExistence type="predicted"/>
<keyword evidence="2" id="KW-1185">Reference proteome</keyword>
<reference evidence="1 2" key="1">
    <citation type="submission" date="2024-03" db="EMBL/GenBank/DDBJ databases">
        <title>A high-quality draft genome sequence of Diaporthe vaccinii, a causative agent of upright dieback and viscid rot disease in cranberry plants.</title>
        <authorList>
            <person name="Sarrasin M."/>
            <person name="Lang B.F."/>
            <person name="Burger G."/>
        </authorList>
    </citation>
    <scope>NUCLEOTIDE SEQUENCE [LARGE SCALE GENOMIC DNA]</scope>
    <source>
        <strain evidence="1 2">IS7</strain>
    </source>
</reference>
<evidence type="ECO:0000313" key="2">
    <source>
        <dbReference type="Proteomes" id="UP001600888"/>
    </source>
</evidence>
<protein>
    <recommendedName>
        <fullName evidence="3">Polyketide synthase</fullName>
    </recommendedName>
</protein>
<organism evidence="1 2">
    <name type="scientific">Diaporthe vaccinii</name>
    <dbReference type="NCBI Taxonomy" id="105482"/>
    <lineage>
        <taxon>Eukaryota</taxon>
        <taxon>Fungi</taxon>
        <taxon>Dikarya</taxon>
        <taxon>Ascomycota</taxon>
        <taxon>Pezizomycotina</taxon>
        <taxon>Sordariomycetes</taxon>
        <taxon>Sordariomycetidae</taxon>
        <taxon>Diaporthales</taxon>
        <taxon>Diaporthaceae</taxon>
        <taxon>Diaporthe</taxon>
        <taxon>Diaporthe eres species complex</taxon>
    </lineage>
</organism>
<accession>A0ABR4DV16</accession>
<dbReference type="Proteomes" id="UP001600888">
    <property type="component" value="Unassembled WGS sequence"/>
</dbReference>
<gene>
    <name evidence="1" type="ORF">FJTKL_03570</name>
</gene>
<evidence type="ECO:0000313" key="1">
    <source>
        <dbReference type="EMBL" id="KAL2274220.1"/>
    </source>
</evidence>
<evidence type="ECO:0008006" key="3">
    <source>
        <dbReference type="Google" id="ProtNLM"/>
    </source>
</evidence>
<name>A0ABR4DV16_9PEZI</name>